<organism evidence="4 5">
    <name type="scientific">Loxostege sticticalis</name>
    <name type="common">Beet webworm moth</name>
    <dbReference type="NCBI Taxonomy" id="481309"/>
    <lineage>
        <taxon>Eukaryota</taxon>
        <taxon>Metazoa</taxon>
        <taxon>Ecdysozoa</taxon>
        <taxon>Arthropoda</taxon>
        <taxon>Hexapoda</taxon>
        <taxon>Insecta</taxon>
        <taxon>Pterygota</taxon>
        <taxon>Neoptera</taxon>
        <taxon>Endopterygota</taxon>
        <taxon>Lepidoptera</taxon>
        <taxon>Glossata</taxon>
        <taxon>Ditrysia</taxon>
        <taxon>Pyraloidea</taxon>
        <taxon>Crambidae</taxon>
        <taxon>Pyraustinae</taxon>
        <taxon>Loxostege</taxon>
    </lineage>
</organism>
<evidence type="ECO:0000259" key="3">
    <source>
        <dbReference type="PROSITE" id="PS50888"/>
    </source>
</evidence>
<name>A0ABD0SKT2_LOXSC</name>
<reference evidence="4 5" key="1">
    <citation type="submission" date="2024-06" db="EMBL/GenBank/DDBJ databases">
        <title>A chromosome-level genome assembly of beet webworm, Loxostege sticticalis.</title>
        <authorList>
            <person name="Zhang Y."/>
        </authorList>
    </citation>
    <scope>NUCLEOTIDE SEQUENCE [LARGE SCALE GENOMIC DNA]</scope>
    <source>
        <strain evidence="4">AQ028</strain>
        <tissue evidence="4">Male pupae</tissue>
    </source>
</reference>
<dbReference type="SUPFAM" id="SSF47459">
    <property type="entry name" value="HLH, helix-loop-helix DNA-binding domain"/>
    <property type="match status" value="1"/>
</dbReference>
<dbReference type="Proteomes" id="UP001549921">
    <property type="component" value="Unassembled WGS sequence"/>
</dbReference>
<dbReference type="EMBL" id="JBEDNZ010000020">
    <property type="protein sequence ID" value="KAL0819668.1"/>
    <property type="molecule type" value="Genomic_DNA"/>
</dbReference>
<dbReference type="PROSITE" id="PS50888">
    <property type="entry name" value="BHLH"/>
    <property type="match status" value="1"/>
</dbReference>
<gene>
    <name evidence="4" type="ORF">ABMA28_007734</name>
</gene>
<feature type="compositionally biased region" description="Basic and acidic residues" evidence="2">
    <location>
        <begin position="25"/>
        <end position="35"/>
    </location>
</feature>
<accession>A0ABD0SKT2</accession>
<dbReference type="InterPro" id="IPR011598">
    <property type="entry name" value="bHLH_dom"/>
</dbReference>
<comment type="caution">
    <text evidence="4">The sequence shown here is derived from an EMBL/GenBank/DDBJ whole genome shotgun (WGS) entry which is preliminary data.</text>
</comment>
<dbReference type="AlphaFoldDB" id="A0ABD0SKT2"/>
<feature type="domain" description="BHLH" evidence="3">
    <location>
        <begin position="27"/>
        <end position="76"/>
    </location>
</feature>
<proteinExistence type="predicted"/>
<evidence type="ECO:0000256" key="1">
    <source>
        <dbReference type="SAM" id="Coils"/>
    </source>
</evidence>
<dbReference type="Gene3D" id="4.10.280.10">
    <property type="entry name" value="Helix-loop-helix DNA-binding domain"/>
    <property type="match status" value="1"/>
</dbReference>
<protein>
    <recommendedName>
        <fullName evidence="3">BHLH domain-containing protein</fullName>
    </recommendedName>
</protein>
<evidence type="ECO:0000313" key="5">
    <source>
        <dbReference type="Proteomes" id="UP001549921"/>
    </source>
</evidence>
<feature type="region of interest" description="Disordered" evidence="2">
    <location>
        <begin position="1"/>
        <end position="35"/>
    </location>
</feature>
<sequence>MDNQDQYSRPRRGRPPGPNRTPLSRSERRARNAEYERQRRELIGVGISRLEPLVGATPETPRAEVLVQTVCYINSARDSIESLRRENQELKDQIFFLTVAEYQRKQRELLKRAAESSRMNANFSDEDGAI</sequence>
<dbReference type="InterPro" id="IPR036638">
    <property type="entry name" value="HLH_DNA-bd_sf"/>
</dbReference>
<keyword evidence="1" id="KW-0175">Coiled coil</keyword>
<evidence type="ECO:0000313" key="4">
    <source>
        <dbReference type="EMBL" id="KAL0819668.1"/>
    </source>
</evidence>
<feature type="coiled-coil region" evidence="1">
    <location>
        <begin position="73"/>
        <end position="100"/>
    </location>
</feature>
<evidence type="ECO:0000256" key="2">
    <source>
        <dbReference type="SAM" id="MobiDB-lite"/>
    </source>
</evidence>